<evidence type="ECO:0000256" key="2">
    <source>
        <dbReference type="ARBA" id="ARBA00008772"/>
    </source>
</evidence>
<dbReference type="PANTHER" id="PTHR38761:SF1">
    <property type="entry name" value="GLUTAMATE--CYSTEINE LIGASE"/>
    <property type="match status" value="1"/>
</dbReference>
<comment type="pathway">
    <text evidence="1 8 9">Sulfur metabolism; glutathione biosynthesis; glutathione from L-cysteine and L-glutamate: step 1/2.</text>
</comment>
<dbReference type="EC" id="6.3.2.2" evidence="8"/>
<dbReference type="EMBL" id="SPMZ01000015">
    <property type="protein sequence ID" value="NMQ18678.1"/>
    <property type="molecule type" value="Genomic_DNA"/>
</dbReference>
<evidence type="ECO:0000256" key="9">
    <source>
        <dbReference type="RuleBase" id="RU004391"/>
    </source>
</evidence>
<comment type="caution">
    <text evidence="11">The sequence shown here is derived from an EMBL/GenBank/DDBJ whole genome shotgun (WGS) entry which is preliminary data.</text>
</comment>
<dbReference type="InterPro" id="IPR014746">
    <property type="entry name" value="Gln_synth/guanido_kin_cat_dom"/>
</dbReference>
<feature type="domain" description="Glutamate--cysteine ligase" evidence="10">
    <location>
        <begin position="31"/>
        <end position="393"/>
    </location>
</feature>
<evidence type="ECO:0000313" key="12">
    <source>
        <dbReference type="Proteomes" id="UP000760480"/>
    </source>
</evidence>
<keyword evidence="12" id="KW-1185">Reference proteome</keyword>
<evidence type="ECO:0000256" key="7">
    <source>
        <dbReference type="ARBA" id="ARBA00048819"/>
    </source>
</evidence>
<gene>
    <name evidence="8" type="primary">gshA</name>
    <name evidence="11" type="ORF">E4P82_05340</name>
</gene>
<protein>
    <recommendedName>
        <fullName evidence="8">Glutamate--cysteine ligase</fullName>
        <ecNumber evidence="8">6.3.2.2</ecNumber>
    </recommendedName>
    <alternativeName>
        <fullName evidence="8">Gamma-ECS</fullName>
        <shortName evidence="8">GCS</shortName>
    </alternativeName>
    <alternativeName>
        <fullName evidence="8">Gamma-glutamylcysteine synthetase</fullName>
    </alternativeName>
</protein>
<name>A0ABX1TKI8_9GAMM</name>
<evidence type="ECO:0000259" key="10">
    <source>
        <dbReference type="Pfam" id="PF04262"/>
    </source>
</evidence>
<keyword evidence="3 8" id="KW-0436">Ligase</keyword>
<dbReference type="InterPro" id="IPR006334">
    <property type="entry name" value="Glut_cys_ligase"/>
</dbReference>
<dbReference type="RefSeq" id="WP_169247932.1">
    <property type="nucleotide sequence ID" value="NZ_SPMZ01000015.1"/>
</dbReference>
<keyword evidence="5 8" id="KW-0547">Nucleotide-binding</keyword>
<evidence type="ECO:0000256" key="4">
    <source>
        <dbReference type="ARBA" id="ARBA00022684"/>
    </source>
</evidence>
<organism evidence="11 12">
    <name type="scientific">Candidatus Competibacter phosphatis</name>
    <dbReference type="NCBI Taxonomy" id="221280"/>
    <lineage>
        <taxon>Bacteria</taxon>
        <taxon>Pseudomonadati</taxon>
        <taxon>Pseudomonadota</taxon>
        <taxon>Gammaproteobacteria</taxon>
        <taxon>Candidatus Competibacteraceae</taxon>
        <taxon>Candidatus Competibacter</taxon>
    </lineage>
</organism>
<comment type="similarity">
    <text evidence="2 8">Belongs to the glutamate--cysteine ligase type 1 family. Type 1 subfamily.</text>
</comment>
<reference evidence="11 12" key="1">
    <citation type="submission" date="2019-03" db="EMBL/GenBank/DDBJ databases">
        <title>Metabolic reconstructions from genomes of highly enriched 'Candidatus Accumulibacter' and 'Candidatus Competibacter' bioreactor populations.</title>
        <authorList>
            <person name="Annavajhala M.K."/>
            <person name="Welles L."/>
            <person name="Abbas B."/>
            <person name="Sorokin D."/>
            <person name="Park H."/>
            <person name="Van Loosdrecht M."/>
            <person name="Chandran K."/>
        </authorList>
    </citation>
    <scope>NUCLEOTIDE SEQUENCE [LARGE SCALE GENOMIC DNA]</scope>
    <source>
        <strain evidence="11 12">SBR_G</strain>
    </source>
</reference>
<dbReference type="NCBIfam" id="TIGR01434">
    <property type="entry name" value="glu_cys_ligase"/>
    <property type="match status" value="1"/>
</dbReference>
<evidence type="ECO:0000256" key="8">
    <source>
        <dbReference type="HAMAP-Rule" id="MF_00578"/>
    </source>
</evidence>
<evidence type="ECO:0000256" key="6">
    <source>
        <dbReference type="ARBA" id="ARBA00022840"/>
    </source>
</evidence>
<dbReference type="Proteomes" id="UP000760480">
    <property type="component" value="Unassembled WGS sequence"/>
</dbReference>
<comment type="catalytic activity">
    <reaction evidence="7 8 9">
        <text>L-cysteine + L-glutamate + ATP = gamma-L-glutamyl-L-cysteine + ADP + phosphate + H(+)</text>
        <dbReference type="Rhea" id="RHEA:13285"/>
        <dbReference type="ChEBI" id="CHEBI:15378"/>
        <dbReference type="ChEBI" id="CHEBI:29985"/>
        <dbReference type="ChEBI" id="CHEBI:30616"/>
        <dbReference type="ChEBI" id="CHEBI:35235"/>
        <dbReference type="ChEBI" id="CHEBI:43474"/>
        <dbReference type="ChEBI" id="CHEBI:58173"/>
        <dbReference type="ChEBI" id="CHEBI:456216"/>
        <dbReference type="EC" id="6.3.2.2"/>
    </reaction>
</comment>
<dbReference type="SUPFAM" id="SSF55931">
    <property type="entry name" value="Glutamine synthetase/guanido kinase"/>
    <property type="match status" value="1"/>
</dbReference>
<evidence type="ECO:0000256" key="5">
    <source>
        <dbReference type="ARBA" id="ARBA00022741"/>
    </source>
</evidence>
<dbReference type="Gene3D" id="3.30.590.20">
    <property type="match status" value="1"/>
</dbReference>
<dbReference type="InterPro" id="IPR007370">
    <property type="entry name" value="Glu_cys_ligase"/>
</dbReference>
<evidence type="ECO:0000256" key="3">
    <source>
        <dbReference type="ARBA" id="ARBA00022598"/>
    </source>
</evidence>
<keyword evidence="4 8" id="KW-0317">Glutathione biosynthesis</keyword>
<dbReference type="HAMAP" id="MF_00578">
    <property type="entry name" value="Glu_cys_ligase"/>
    <property type="match status" value="1"/>
</dbReference>
<keyword evidence="6 8" id="KW-0067">ATP-binding</keyword>
<dbReference type="GO" id="GO:0004357">
    <property type="term" value="F:glutamate-cysteine ligase activity"/>
    <property type="evidence" value="ECO:0007669"/>
    <property type="project" value="UniProtKB-EC"/>
</dbReference>
<dbReference type="PANTHER" id="PTHR38761">
    <property type="entry name" value="GLUTAMATE--CYSTEINE LIGASE"/>
    <property type="match status" value="1"/>
</dbReference>
<dbReference type="Pfam" id="PF04262">
    <property type="entry name" value="Glu_cys_ligase"/>
    <property type="match status" value="1"/>
</dbReference>
<evidence type="ECO:0000256" key="1">
    <source>
        <dbReference type="ARBA" id="ARBA00005006"/>
    </source>
</evidence>
<sequence>MNCRIREAKILYRILDQRLSRLFNAGPPAGFAGRLLGLEREALRVAPDGYISQVPHPPTLGSALTHPWITTDYSESLLEFITPPLPGPGEALRFLDEVHRFACRQIGDELLWSASMPCILAGEASIPIAEYGHSNLGRMKHVYRRGLAWRYGRIMQVIAGIHFNFSLPDSFWVAFQQMEGDRRSLQEFRSESYFGLIRNLQRFGWLILYLFGASPAVCKSFLDGKATSLTEFDEHTCYGPYATSLRMSNIGYTNRSEKKSGVNVCYNSLPEYIASLTQATVTPWPPYQRIGVKVDGDYRQLNANVLQIENEYYTSMRPKQPPQGDEKPTVGLRRRGVAYVELRSVDINPLEPLGVNETQLRFLETFLLFCLLNESPPFDAEERAMIDDNQMAVALTGRDPALVLRRRCDPVLPLRRWADDILSLLQSICALLDLGETGQPYATALAEQRETLAEPERTPSARIVAAMRASGENFFRYARRWSEQHRHHFESRPLAEERIQVFTEAAERSLREQAAIEAADKISFDEFLARYFVQS</sequence>
<proteinExistence type="inferred from homology"/>
<accession>A0ABX1TKI8</accession>
<evidence type="ECO:0000313" key="11">
    <source>
        <dbReference type="EMBL" id="NMQ18678.1"/>
    </source>
</evidence>